<accession>A0ABS2H4F1</accession>
<keyword evidence="2" id="KW-0813">Transport</keyword>
<evidence type="ECO:0000256" key="1">
    <source>
        <dbReference type="ARBA" id="ARBA00008520"/>
    </source>
</evidence>
<protein>
    <submittedName>
        <fullName evidence="6">Maltose ABC transporter substrate-binding protein</fullName>
    </submittedName>
</protein>
<dbReference type="Pfam" id="PF13416">
    <property type="entry name" value="SBP_bac_8"/>
    <property type="match status" value="1"/>
</dbReference>
<evidence type="ECO:0000313" key="7">
    <source>
        <dbReference type="Proteomes" id="UP001516620"/>
    </source>
</evidence>
<evidence type="ECO:0000256" key="4">
    <source>
        <dbReference type="SAM" id="MobiDB-lite"/>
    </source>
</evidence>
<evidence type="ECO:0000256" key="5">
    <source>
        <dbReference type="SAM" id="SignalP"/>
    </source>
</evidence>
<name>A0ABS2H4F1_9BACL</name>
<dbReference type="Proteomes" id="UP001516620">
    <property type="component" value="Unassembled WGS sequence"/>
</dbReference>
<dbReference type="SUPFAM" id="SSF53850">
    <property type="entry name" value="Periplasmic binding protein-like II"/>
    <property type="match status" value="1"/>
</dbReference>
<dbReference type="RefSeq" id="WP_193416737.1">
    <property type="nucleotide sequence ID" value="NZ_JADCNN020000002.1"/>
</dbReference>
<organism evidence="6 7">
    <name type="scientific">Paenibacillus rhizolycopersici</name>
    <dbReference type="NCBI Taxonomy" id="2780073"/>
    <lineage>
        <taxon>Bacteria</taxon>
        <taxon>Bacillati</taxon>
        <taxon>Bacillota</taxon>
        <taxon>Bacilli</taxon>
        <taxon>Bacillales</taxon>
        <taxon>Paenibacillaceae</taxon>
        <taxon>Paenibacillus</taxon>
    </lineage>
</organism>
<feature type="signal peptide" evidence="5">
    <location>
        <begin position="1"/>
        <end position="23"/>
    </location>
</feature>
<comment type="similarity">
    <text evidence="1">Belongs to the bacterial solute-binding protein 1 family.</text>
</comment>
<feature type="chain" id="PRO_5046777480" evidence="5">
    <location>
        <begin position="24"/>
        <end position="439"/>
    </location>
</feature>
<feature type="region of interest" description="Disordered" evidence="4">
    <location>
        <begin position="32"/>
        <end position="58"/>
    </location>
</feature>
<reference evidence="6 7" key="1">
    <citation type="submission" date="2021-01" db="EMBL/GenBank/DDBJ databases">
        <title>Paenibacillus sp.nov. isolated from the rhizosphere soil of tomato plant.</title>
        <authorList>
            <person name="Thin K.K."/>
            <person name="Zhang X."/>
            <person name="He S."/>
        </authorList>
    </citation>
    <scope>NUCLEOTIDE SEQUENCE [LARGE SCALE GENOMIC DNA]</scope>
    <source>
        <strain evidence="6 7">DXFW5</strain>
    </source>
</reference>
<evidence type="ECO:0000313" key="6">
    <source>
        <dbReference type="EMBL" id="MBM6994629.1"/>
    </source>
</evidence>
<proteinExistence type="inferred from homology"/>
<gene>
    <name evidence="6" type="ORF">IM700_003010</name>
</gene>
<evidence type="ECO:0000256" key="2">
    <source>
        <dbReference type="ARBA" id="ARBA00022448"/>
    </source>
</evidence>
<evidence type="ECO:0000256" key="3">
    <source>
        <dbReference type="ARBA" id="ARBA00022729"/>
    </source>
</evidence>
<dbReference type="InterPro" id="IPR006059">
    <property type="entry name" value="SBP"/>
</dbReference>
<feature type="compositionally biased region" description="Polar residues" evidence="4">
    <location>
        <begin position="40"/>
        <end position="54"/>
    </location>
</feature>
<dbReference type="CDD" id="cd13586">
    <property type="entry name" value="PBP2_Maltose_binding_like"/>
    <property type="match status" value="1"/>
</dbReference>
<comment type="caution">
    <text evidence="6">The sequence shown here is derived from an EMBL/GenBank/DDBJ whole genome shotgun (WGS) entry which is preliminary data.</text>
</comment>
<dbReference type="PROSITE" id="PS51257">
    <property type="entry name" value="PROKAR_LIPOPROTEIN"/>
    <property type="match status" value="1"/>
</dbReference>
<dbReference type="PANTHER" id="PTHR30061">
    <property type="entry name" value="MALTOSE-BINDING PERIPLASMIC PROTEIN"/>
    <property type="match status" value="1"/>
</dbReference>
<dbReference type="EMBL" id="JADCNN020000002">
    <property type="protein sequence ID" value="MBM6994629.1"/>
    <property type="molecule type" value="Genomic_DNA"/>
</dbReference>
<keyword evidence="3 5" id="KW-0732">Signal</keyword>
<keyword evidence="7" id="KW-1185">Reference proteome</keyword>
<dbReference type="Gene3D" id="3.40.190.10">
    <property type="entry name" value="Periplasmic binding protein-like II"/>
    <property type="match status" value="2"/>
</dbReference>
<dbReference type="PANTHER" id="PTHR30061:SF50">
    <property type="entry name" value="MALTOSE_MALTODEXTRIN-BINDING PERIPLASMIC PROTEIN"/>
    <property type="match status" value="1"/>
</dbReference>
<sequence length="439" mass="47037">MKFKKALTLVAALSLVISITACGSNNNGGNNGSANAPANQTENTGNAGTDNASAESIVPEDGAELVVWESKEEKVFTEEIAKQFTEKYGVNVKIEEVAPTDQIGKLTQDGPSGLAADVLIVPHDHLGNAATSGLILANDVFAEETTKNNTEASIQGATFDGTLYGYPRAAETMALYYNKSILPEAPKDFSDVIEFSKTFTDKSKNKYGIMWEVGNMYFNYPFIASTGGYLFGDNGTNPDDIGLTTDGAIESMKVFQSLKEILPINSGDINPDIKRSLFNEGDVAMDINGPWELAGYKAALGDNLGLAPYPSINGKTAITFSGIKIWVVNSFTKYPNAAKLFANFASTKDAQLLLNEKVGAVPTNLEALETDQIKNDPYVSAFAEQAKNSQPMPSIPEMANVWAPVNAALPEIWNNNADPKEAMEKAATQIKDLNNGAAE</sequence>